<evidence type="ECO:0000256" key="1">
    <source>
        <dbReference type="ARBA" id="ARBA00024411"/>
    </source>
</evidence>
<dbReference type="AlphaFoldDB" id="A0A8H6HZE5"/>
<evidence type="ECO:0000259" key="2">
    <source>
        <dbReference type="Pfam" id="PF03104"/>
    </source>
</evidence>
<dbReference type="GO" id="GO:0003676">
    <property type="term" value="F:nucleic acid binding"/>
    <property type="evidence" value="ECO:0007669"/>
    <property type="project" value="InterPro"/>
</dbReference>
<dbReference type="GO" id="GO:0003887">
    <property type="term" value="F:DNA-directed DNA polymerase activity"/>
    <property type="evidence" value="ECO:0007669"/>
    <property type="project" value="TreeGrafter"/>
</dbReference>
<proteinExistence type="predicted"/>
<accession>A0A8H6HZE5</accession>
<dbReference type="PANTHER" id="PTHR10322:SF23">
    <property type="entry name" value="DNA POLYMERASE DELTA CATALYTIC SUBUNIT"/>
    <property type="match status" value="1"/>
</dbReference>
<name>A0A8H6HZE5_9AGAR</name>
<gene>
    <name evidence="3" type="ORF">DFP72DRAFT_895171</name>
</gene>
<reference evidence="3 4" key="1">
    <citation type="submission" date="2020-07" db="EMBL/GenBank/DDBJ databases">
        <title>Comparative genomics of pyrophilous fungi reveals a link between fire events and developmental genes.</title>
        <authorList>
            <consortium name="DOE Joint Genome Institute"/>
            <person name="Steindorff A.S."/>
            <person name="Carver A."/>
            <person name="Calhoun S."/>
            <person name="Stillman K."/>
            <person name="Liu H."/>
            <person name="Lipzen A."/>
            <person name="Pangilinan J."/>
            <person name="Labutti K."/>
            <person name="Bruns T.D."/>
            <person name="Grigoriev I.V."/>
        </authorList>
    </citation>
    <scope>NUCLEOTIDE SEQUENCE [LARGE SCALE GENOMIC DNA]</scope>
    <source>
        <strain evidence="3 4">CBS 144469</strain>
    </source>
</reference>
<dbReference type="GO" id="GO:0043625">
    <property type="term" value="C:delta DNA polymerase complex"/>
    <property type="evidence" value="ECO:0007669"/>
    <property type="project" value="TreeGrafter"/>
</dbReference>
<dbReference type="SUPFAM" id="SSF53098">
    <property type="entry name" value="Ribonuclease H-like"/>
    <property type="match status" value="1"/>
</dbReference>
<dbReference type="GO" id="GO:0045004">
    <property type="term" value="P:DNA replication proofreading"/>
    <property type="evidence" value="ECO:0007669"/>
    <property type="project" value="TreeGrafter"/>
</dbReference>
<dbReference type="GO" id="GO:0008296">
    <property type="term" value="F:3'-5'-DNA exonuclease activity"/>
    <property type="evidence" value="ECO:0007669"/>
    <property type="project" value="TreeGrafter"/>
</dbReference>
<feature type="domain" description="DNA-directed DNA polymerase family B exonuclease" evidence="2">
    <location>
        <begin position="145"/>
        <end position="383"/>
    </location>
</feature>
<dbReference type="PANTHER" id="PTHR10322">
    <property type="entry name" value="DNA POLYMERASE CATALYTIC SUBUNIT"/>
    <property type="match status" value="1"/>
</dbReference>
<dbReference type="InterPro" id="IPR050240">
    <property type="entry name" value="DNA_pol_type-B"/>
</dbReference>
<dbReference type="EMBL" id="JACGCI010000028">
    <property type="protein sequence ID" value="KAF6755771.1"/>
    <property type="molecule type" value="Genomic_DNA"/>
</dbReference>
<dbReference type="Pfam" id="PF03104">
    <property type="entry name" value="DNA_pol_B_exo1"/>
    <property type="match status" value="1"/>
</dbReference>
<evidence type="ECO:0000313" key="4">
    <source>
        <dbReference type="Proteomes" id="UP000521943"/>
    </source>
</evidence>
<dbReference type="Gene3D" id="2.40.50.730">
    <property type="match status" value="2"/>
</dbReference>
<protein>
    <recommendedName>
        <fullName evidence="1">DNA polymerase delta catalytic subunit</fullName>
    </recommendedName>
</protein>
<dbReference type="Gene3D" id="3.30.420.10">
    <property type="entry name" value="Ribonuclease H-like superfamily/Ribonuclease H"/>
    <property type="match status" value="1"/>
</dbReference>
<comment type="caution">
    <text evidence="3">The sequence shown here is derived from an EMBL/GenBank/DDBJ whole genome shotgun (WGS) entry which is preliminary data.</text>
</comment>
<sequence>MAKRLKLDDSFPAALENLAPDQVLTDASNSKGKYTSDYGRQFVSLDNNSDSLVFQAIHLEEGLNVDRHGIIRVYGVTESGYPVSLTLEGFDHYFFFPAPPGFETEDLKPLQVHLNAIIPGALSVKDIALHRRCTYRDLFGNPDATYGCDLPYVSRFMTDTQILPMTWIRIPASKYTVMGDADRPSTCQLELLSSYEDIELVSDGDRSTLPEIAPLRVMSMDIETMVPPSNGFPRPTQEQVIQIACTVSLRRYSTNAETAAEFEQPFFRCVFALDSVAKIPGCQIFSFEDERDLLSEWRKFVINMDPDLIVGHNILKFDIPFLLLRASHLGLKDFALLGRQKDRRSTYRVEFKVEIRDKEETFSPVIPGRLVIDILHWARRNIKGTGTGLRTLETLSNKYLGSSKEGIKFQEISGLQKGETASAETRRELALYCLKDAYLAQQLCDKLRCLEDFYLRTSLDHHIPITWVTTQLPGFLQTMKKVANAKGEYIIADKMGG</sequence>
<organism evidence="3 4">
    <name type="scientific">Ephemerocybe angulata</name>
    <dbReference type="NCBI Taxonomy" id="980116"/>
    <lineage>
        <taxon>Eukaryota</taxon>
        <taxon>Fungi</taxon>
        <taxon>Dikarya</taxon>
        <taxon>Basidiomycota</taxon>
        <taxon>Agaricomycotina</taxon>
        <taxon>Agaricomycetes</taxon>
        <taxon>Agaricomycetidae</taxon>
        <taxon>Agaricales</taxon>
        <taxon>Agaricineae</taxon>
        <taxon>Psathyrellaceae</taxon>
        <taxon>Ephemerocybe</taxon>
    </lineage>
</organism>
<dbReference type="GO" id="GO:0006287">
    <property type="term" value="P:base-excision repair, gap-filling"/>
    <property type="evidence" value="ECO:0007669"/>
    <property type="project" value="TreeGrafter"/>
</dbReference>
<dbReference type="OrthoDB" id="2414538at2759"/>
<dbReference type="InterPro" id="IPR036397">
    <property type="entry name" value="RNaseH_sf"/>
</dbReference>
<keyword evidence="4" id="KW-1185">Reference proteome</keyword>
<evidence type="ECO:0000313" key="3">
    <source>
        <dbReference type="EMBL" id="KAF6755771.1"/>
    </source>
</evidence>
<dbReference type="GO" id="GO:0006297">
    <property type="term" value="P:nucleotide-excision repair, DNA gap filling"/>
    <property type="evidence" value="ECO:0007669"/>
    <property type="project" value="TreeGrafter"/>
</dbReference>
<dbReference type="InterPro" id="IPR006133">
    <property type="entry name" value="DNA-dir_DNA_pol_B_exonuc"/>
</dbReference>
<dbReference type="InterPro" id="IPR012337">
    <property type="entry name" value="RNaseH-like_sf"/>
</dbReference>
<dbReference type="Proteomes" id="UP000521943">
    <property type="component" value="Unassembled WGS sequence"/>
</dbReference>